<keyword evidence="4" id="KW-1185">Reference proteome</keyword>
<dbReference type="EMBL" id="JACGCM010002811">
    <property type="protein sequence ID" value="KAF6135208.1"/>
    <property type="molecule type" value="Genomic_DNA"/>
</dbReference>
<evidence type="ECO:0000256" key="2">
    <source>
        <dbReference type="PROSITE-ProRule" id="PRU00708"/>
    </source>
</evidence>
<gene>
    <name evidence="3" type="ORF">GIB67_035279</name>
</gene>
<dbReference type="InterPro" id="IPR002885">
    <property type="entry name" value="PPR_rpt"/>
</dbReference>
<evidence type="ECO:0000313" key="3">
    <source>
        <dbReference type="EMBL" id="KAF6135208.1"/>
    </source>
</evidence>
<evidence type="ECO:0008006" key="5">
    <source>
        <dbReference type="Google" id="ProtNLM"/>
    </source>
</evidence>
<feature type="repeat" description="PPR" evidence="2">
    <location>
        <begin position="149"/>
        <end position="183"/>
    </location>
</feature>
<dbReference type="GO" id="GO:0003723">
    <property type="term" value="F:RNA binding"/>
    <property type="evidence" value="ECO:0007669"/>
    <property type="project" value="InterPro"/>
</dbReference>
<dbReference type="GO" id="GO:0009451">
    <property type="term" value="P:RNA modification"/>
    <property type="evidence" value="ECO:0007669"/>
    <property type="project" value="InterPro"/>
</dbReference>
<evidence type="ECO:0000256" key="1">
    <source>
        <dbReference type="ARBA" id="ARBA00022737"/>
    </source>
</evidence>
<protein>
    <recommendedName>
        <fullName evidence="5">Pentatricopeptide repeat-containing protein</fullName>
    </recommendedName>
</protein>
<sequence length="267" mass="30154">MGRKIHGYIFKDALVFDVAIGSAPFTMYSKFDSLAEAYKNFEQIHDKDEVSWTSMIVGFADHGCPDQALNLLQDMMDAKYRPDQVAIAAILTACSSLSSLWKGKDVHEYALRVRITKDTVVGGALVNMYSKCRFLTYARRIFESMPRKDLVSWSSLISGYAKNEYVEDSLMLFHKMMFVGLKTDAFVISSLLGMTAKLTKIKIDKQLHARIIKVGLDSDPSVDSPLVEMYSKCGNAEESHKVFDMIEQPDLVTWTLMIVGYAHMEKI</sequence>
<dbReference type="InterPro" id="IPR046960">
    <property type="entry name" value="PPR_At4g14850-like_plant"/>
</dbReference>
<name>A0A7J7KXZ6_9MAGN</name>
<organism evidence="3 4">
    <name type="scientific">Kingdonia uniflora</name>
    <dbReference type="NCBI Taxonomy" id="39325"/>
    <lineage>
        <taxon>Eukaryota</taxon>
        <taxon>Viridiplantae</taxon>
        <taxon>Streptophyta</taxon>
        <taxon>Embryophyta</taxon>
        <taxon>Tracheophyta</taxon>
        <taxon>Spermatophyta</taxon>
        <taxon>Magnoliopsida</taxon>
        <taxon>Ranunculales</taxon>
        <taxon>Circaeasteraceae</taxon>
        <taxon>Kingdonia</taxon>
    </lineage>
</organism>
<feature type="repeat" description="PPR" evidence="2">
    <location>
        <begin position="48"/>
        <end position="82"/>
    </location>
</feature>
<dbReference type="FunFam" id="1.25.40.10:FF:000073">
    <property type="entry name" value="Pentatricopeptide repeat-containing protein chloroplastic"/>
    <property type="match status" value="2"/>
</dbReference>
<dbReference type="Pfam" id="PF01535">
    <property type="entry name" value="PPR"/>
    <property type="match status" value="4"/>
</dbReference>
<comment type="caution">
    <text evidence="3">The sequence shown here is derived from an EMBL/GenBank/DDBJ whole genome shotgun (WGS) entry which is preliminary data.</text>
</comment>
<accession>A0A7J7KXZ6</accession>
<dbReference type="AlphaFoldDB" id="A0A7J7KXZ6"/>
<dbReference type="OrthoDB" id="1915063at2759"/>
<dbReference type="PANTHER" id="PTHR24015">
    <property type="entry name" value="OS07G0578800 PROTEIN-RELATED"/>
    <property type="match status" value="1"/>
</dbReference>
<dbReference type="NCBIfam" id="TIGR00756">
    <property type="entry name" value="PPR"/>
    <property type="match status" value="2"/>
</dbReference>
<dbReference type="Gene3D" id="1.25.40.10">
    <property type="entry name" value="Tetratricopeptide repeat domain"/>
    <property type="match status" value="3"/>
</dbReference>
<reference evidence="3 4" key="1">
    <citation type="journal article" date="2020" name="IScience">
        <title>Genome Sequencing of the Endangered Kingdonia uniflora (Circaeasteraceae, Ranunculales) Reveals Potential Mechanisms of Evolutionary Specialization.</title>
        <authorList>
            <person name="Sun Y."/>
            <person name="Deng T."/>
            <person name="Zhang A."/>
            <person name="Moore M.J."/>
            <person name="Landis J.B."/>
            <person name="Lin N."/>
            <person name="Zhang H."/>
            <person name="Zhang X."/>
            <person name="Huang J."/>
            <person name="Zhang X."/>
            <person name="Sun H."/>
            <person name="Wang H."/>
        </authorList>
    </citation>
    <scope>NUCLEOTIDE SEQUENCE [LARGE SCALE GENOMIC DNA]</scope>
    <source>
        <strain evidence="3">TB1705</strain>
        <tissue evidence="3">Leaf</tissue>
    </source>
</reference>
<dbReference type="PROSITE" id="PS51375">
    <property type="entry name" value="PPR"/>
    <property type="match status" value="2"/>
</dbReference>
<dbReference type="InterPro" id="IPR011990">
    <property type="entry name" value="TPR-like_helical_dom_sf"/>
</dbReference>
<dbReference type="Proteomes" id="UP000541444">
    <property type="component" value="Unassembled WGS sequence"/>
</dbReference>
<keyword evidence="1" id="KW-0677">Repeat</keyword>
<proteinExistence type="predicted"/>
<evidence type="ECO:0000313" key="4">
    <source>
        <dbReference type="Proteomes" id="UP000541444"/>
    </source>
</evidence>
<dbReference type="PANTHER" id="PTHR24015:SF878">
    <property type="entry name" value="OS09G0413300 PROTEIN"/>
    <property type="match status" value="1"/>
</dbReference>